<gene>
    <name evidence="1" type="ORF">QVD17_04990</name>
</gene>
<proteinExistence type="predicted"/>
<dbReference type="AlphaFoldDB" id="A0AAD8LB60"/>
<comment type="caution">
    <text evidence="1">The sequence shown here is derived from an EMBL/GenBank/DDBJ whole genome shotgun (WGS) entry which is preliminary data.</text>
</comment>
<evidence type="ECO:0000313" key="2">
    <source>
        <dbReference type="Proteomes" id="UP001229421"/>
    </source>
</evidence>
<keyword evidence="2" id="KW-1185">Reference proteome</keyword>
<evidence type="ECO:0000313" key="1">
    <source>
        <dbReference type="EMBL" id="KAK1439175.1"/>
    </source>
</evidence>
<sequence>MCYTAKCLQIDIRFRNDQNTDEKLMFKSLTEVPTNSLAVCYLNRKLTSNLKPKIRDAIVKKNVKPYKQNVMEHCVDLSIEIAIKDERGYILKALPIRYSKSPEKLPSCFNSDRDSA</sequence>
<protein>
    <submittedName>
        <fullName evidence="1">Uncharacterized protein</fullName>
    </submittedName>
</protein>
<dbReference type="EMBL" id="JAUHHV010000001">
    <property type="protein sequence ID" value="KAK1439175.1"/>
    <property type="molecule type" value="Genomic_DNA"/>
</dbReference>
<accession>A0AAD8LB60</accession>
<reference evidence="1" key="1">
    <citation type="journal article" date="2023" name="bioRxiv">
        <title>Improved chromosome-level genome assembly for marigold (Tagetes erecta).</title>
        <authorList>
            <person name="Jiang F."/>
            <person name="Yuan L."/>
            <person name="Wang S."/>
            <person name="Wang H."/>
            <person name="Xu D."/>
            <person name="Wang A."/>
            <person name="Fan W."/>
        </authorList>
    </citation>
    <scope>NUCLEOTIDE SEQUENCE</scope>
    <source>
        <strain evidence="1">WSJ</strain>
        <tissue evidence="1">Leaf</tissue>
    </source>
</reference>
<name>A0AAD8LB60_TARER</name>
<dbReference type="Proteomes" id="UP001229421">
    <property type="component" value="Unassembled WGS sequence"/>
</dbReference>
<organism evidence="1 2">
    <name type="scientific">Tagetes erecta</name>
    <name type="common">African marigold</name>
    <dbReference type="NCBI Taxonomy" id="13708"/>
    <lineage>
        <taxon>Eukaryota</taxon>
        <taxon>Viridiplantae</taxon>
        <taxon>Streptophyta</taxon>
        <taxon>Embryophyta</taxon>
        <taxon>Tracheophyta</taxon>
        <taxon>Spermatophyta</taxon>
        <taxon>Magnoliopsida</taxon>
        <taxon>eudicotyledons</taxon>
        <taxon>Gunneridae</taxon>
        <taxon>Pentapetalae</taxon>
        <taxon>asterids</taxon>
        <taxon>campanulids</taxon>
        <taxon>Asterales</taxon>
        <taxon>Asteraceae</taxon>
        <taxon>Asteroideae</taxon>
        <taxon>Heliantheae alliance</taxon>
        <taxon>Tageteae</taxon>
        <taxon>Tagetes</taxon>
    </lineage>
</organism>